<reference evidence="9 10" key="1">
    <citation type="submission" date="2017-12" db="EMBL/GenBank/DDBJ databases">
        <title>Phylogenetic diversity of female urinary microbiome.</title>
        <authorList>
            <person name="Thomas-White K."/>
            <person name="Wolfe A.J."/>
        </authorList>
    </citation>
    <scope>NUCLEOTIDE SEQUENCE [LARGE SCALE GENOMIC DNA]</scope>
    <source>
        <strain evidence="9 10">UMB0112</strain>
    </source>
</reference>
<feature type="transmembrane region" description="Helical" evidence="7">
    <location>
        <begin position="157"/>
        <end position="180"/>
    </location>
</feature>
<feature type="transmembrane region" description="Helical" evidence="7">
    <location>
        <begin position="204"/>
        <end position="223"/>
    </location>
</feature>
<organism evidence="9 10">
    <name type="scientific">Campylobacter ureolyticus</name>
    <dbReference type="NCBI Taxonomy" id="827"/>
    <lineage>
        <taxon>Bacteria</taxon>
        <taxon>Pseudomonadati</taxon>
        <taxon>Campylobacterota</taxon>
        <taxon>Epsilonproteobacteria</taxon>
        <taxon>Campylobacterales</taxon>
        <taxon>Campylobacteraceae</taxon>
        <taxon>Campylobacter</taxon>
    </lineage>
</organism>
<feature type="transmembrane region" description="Helical" evidence="7">
    <location>
        <begin position="6"/>
        <end position="21"/>
    </location>
</feature>
<dbReference type="PANTHER" id="PTHR43507">
    <property type="entry name" value="NADH-UBIQUINONE OXIDOREDUCTASE CHAIN 4"/>
    <property type="match status" value="1"/>
</dbReference>
<dbReference type="InterPro" id="IPR010227">
    <property type="entry name" value="NADH_Q_OxRdtase_chainM/4"/>
</dbReference>
<dbReference type="GO" id="GO:0008137">
    <property type="term" value="F:NADH dehydrogenase (ubiquinone) activity"/>
    <property type="evidence" value="ECO:0007669"/>
    <property type="project" value="InterPro"/>
</dbReference>
<keyword evidence="5 7" id="KW-0472">Membrane</keyword>
<evidence type="ECO:0000256" key="1">
    <source>
        <dbReference type="ARBA" id="ARBA00004127"/>
    </source>
</evidence>
<sequence>MELSIVLFFPLFAAFFGFFIDEKSIKTYAIITSFIELCLTLFLWYKFDAINNSIMLEVIPFIPNLGINYILGIDGISLFLVVLSAFICFVSLISLNISKRKKHLIISILLLEMTMMGVFLSLDAILFYIFWELSLIPMLYIIGFWGSENKIYAAIKFFIYTFFGSIFMLLGLIFMAYLHYKTTGSYSFSILDWQRLAIPKNTQIWLFLAFGIAFAIKTPLFPFHTWLPYAHGKAPTIGSILLAAVLLKMGTYGFVRFSLPIFPDASYYFANFICIIAIIMVIYTSFIAFYQKDIKQVIAYSSIAHMGIIMLGIFSMSIEGISGAIFFMVSHGLVSGGLFMLVGFIYDRTHTKEMAKFGGLAKIMPIYATIFCIMILGGIGLPLTSGFVGEFLSLLGIFKTNPWFAVLGGFGIIMGAIYSLNLYKLTFFGKITNKANLTLPDLKAFELCAIIPILVLVLVLGVFPNTLLAWINDGVLNMLSFMYDKASDETTTKFIKSANELRMIYGK</sequence>
<dbReference type="InterPro" id="IPR003918">
    <property type="entry name" value="NADH_UbQ_OxRdtase"/>
</dbReference>
<feature type="transmembrane region" description="Helical" evidence="7">
    <location>
        <begin position="235"/>
        <end position="255"/>
    </location>
</feature>
<dbReference type="Proteomes" id="UP000234639">
    <property type="component" value="Unassembled WGS sequence"/>
</dbReference>
<dbReference type="GO" id="GO:0048039">
    <property type="term" value="F:ubiquinone binding"/>
    <property type="evidence" value="ECO:0007669"/>
    <property type="project" value="TreeGrafter"/>
</dbReference>
<comment type="subcellular location">
    <subcellularLocation>
        <location evidence="1">Endomembrane system</location>
        <topology evidence="1">Multi-pass membrane protein</topology>
    </subcellularLocation>
    <subcellularLocation>
        <location evidence="6">Membrane</location>
        <topology evidence="6">Multi-pass membrane protein</topology>
    </subcellularLocation>
</comment>
<evidence type="ECO:0000259" key="8">
    <source>
        <dbReference type="Pfam" id="PF00361"/>
    </source>
</evidence>
<dbReference type="GO" id="GO:0015990">
    <property type="term" value="P:electron transport coupled proton transport"/>
    <property type="evidence" value="ECO:0007669"/>
    <property type="project" value="TreeGrafter"/>
</dbReference>
<dbReference type="EMBL" id="PKHU01000007">
    <property type="protein sequence ID" value="PKZ28732.1"/>
    <property type="molecule type" value="Genomic_DNA"/>
</dbReference>
<proteinExistence type="inferred from homology"/>
<dbReference type="AlphaFoldDB" id="A0A2I1N8N4"/>
<dbReference type="PRINTS" id="PR01437">
    <property type="entry name" value="NUOXDRDTASE4"/>
</dbReference>
<feature type="transmembrane region" description="Helical" evidence="7">
    <location>
        <begin position="366"/>
        <end position="383"/>
    </location>
</feature>
<name>A0A2I1N8N4_9BACT</name>
<evidence type="ECO:0000256" key="4">
    <source>
        <dbReference type="ARBA" id="ARBA00022989"/>
    </source>
</evidence>
<dbReference type="NCBIfam" id="TIGR01972">
    <property type="entry name" value="NDH_I_M"/>
    <property type="match status" value="1"/>
</dbReference>
<keyword evidence="3 6" id="KW-0812">Transmembrane</keyword>
<feature type="transmembrane region" description="Helical" evidence="7">
    <location>
        <begin position="28"/>
        <end position="47"/>
    </location>
</feature>
<comment type="caution">
    <text evidence="9">The sequence shown here is derived from an EMBL/GenBank/DDBJ whole genome shotgun (WGS) entry which is preliminary data.</text>
</comment>
<feature type="transmembrane region" description="Helical" evidence="7">
    <location>
        <begin position="324"/>
        <end position="346"/>
    </location>
</feature>
<evidence type="ECO:0000256" key="6">
    <source>
        <dbReference type="RuleBase" id="RU000320"/>
    </source>
</evidence>
<keyword evidence="4 7" id="KW-1133">Transmembrane helix</keyword>
<gene>
    <name evidence="9" type="ORF">CYJ41_07585</name>
</gene>
<evidence type="ECO:0000256" key="2">
    <source>
        <dbReference type="ARBA" id="ARBA00009025"/>
    </source>
</evidence>
<dbReference type="GO" id="GO:0016020">
    <property type="term" value="C:membrane"/>
    <property type="evidence" value="ECO:0007669"/>
    <property type="project" value="UniProtKB-SubCell"/>
</dbReference>
<feature type="transmembrane region" description="Helical" evidence="7">
    <location>
        <begin position="267"/>
        <end position="290"/>
    </location>
</feature>
<feature type="transmembrane region" description="Helical" evidence="7">
    <location>
        <begin position="297"/>
        <end position="318"/>
    </location>
</feature>
<feature type="transmembrane region" description="Helical" evidence="7">
    <location>
        <begin position="104"/>
        <end position="122"/>
    </location>
</feature>
<dbReference type="Pfam" id="PF00361">
    <property type="entry name" value="Proton_antipo_M"/>
    <property type="match status" value="1"/>
</dbReference>
<dbReference type="RefSeq" id="WP_101637645.1">
    <property type="nucleotide sequence ID" value="NZ_PKHU01000007.1"/>
</dbReference>
<evidence type="ECO:0000256" key="7">
    <source>
        <dbReference type="SAM" id="Phobius"/>
    </source>
</evidence>
<evidence type="ECO:0000313" key="10">
    <source>
        <dbReference type="Proteomes" id="UP000234639"/>
    </source>
</evidence>
<accession>A0A2I1N8N4</accession>
<dbReference type="NCBIfam" id="NF004505">
    <property type="entry name" value="PRK05846.2-5"/>
    <property type="match status" value="1"/>
</dbReference>
<feature type="transmembrane region" description="Helical" evidence="7">
    <location>
        <begin position="67"/>
        <end position="92"/>
    </location>
</feature>
<feature type="transmembrane region" description="Helical" evidence="7">
    <location>
        <begin position="403"/>
        <end position="423"/>
    </location>
</feature>
<protein>
    <submittedName>
        <fullName evidence="9">NADH-quinone oxidoreductase subunit M</fullName>
    </submittedName>
</protein>
<comment type="similarity">
    <text evidence="2">Belongs to the complex I subunit 4 family.</text>
</comment>
<feature type="transmembrane region" description="Helical" evidence="7">
    <location>
        <begin position="128"/>
        <end position="145"/>
    </location>
</feature>
<dbReference type="GO" id="GO:0003954">
    <property type="term" value="F:NADH dehydrogenase activity"/>
    <property type="evidence" value="ECO:0007669"/>
    <property type="project" value="TreeGrafter"/>
</dbReference>
<dbReference type="InterPro" id="IPR001750">
    <property type="entry name" value="ND/Mrp_TM"/>
</dbReference>
<feature type="transmembrane region" description="Helical" evidence="7">
    <location>
        <begin position="444"/>
        <end position="471"/>
    </location>
</feature>
<dbReference type="GO" id="GO:0012505">
    <property type="term" value="C:endomembrane system"/>
    <property type="evidence" value="ECO:0007669"/>
    <property type="project" value="UniProtKB-SubCell"/>
</dbReference>
<dbReference type="PANTHER" id="PTHR43507:SF1">
    <property type="entry name" value="NADH-UBIQUINONE OXIDOREDUCTASE CHAIN 4"/>
    <property type="match status" value="1"/>
</dbReference>
<evidence type="ECO:0000256" key="5">
    <source>
        <dbReference type="ARBA" id="ARBA00023136"/>
    </source>
</evidence>
<evidence type="ECO:0000256" key="3">
    <source>
        <dbReference type="ARBA" id="ARBA00022692"/>
    </source>
</evidence>
<dbReference type="GO" id="GO:0042773">
    <property type="term" value="P:ATP synthesis coupled electron transport"/>
    <property type="evidence" value="ECO:0007669"/>
    <property type="project" value="InterPro"/>
</dbReference>
<feature type="domain" description="NADH:quinone oxidoreductase/Mrp antiporter transmembrane" evidence="8">
    <location>
        <begin position="122"/>
        <end position="409"/>
    </location>
</feature>
<evidence type="ECO:0000313" key="9">
    <source>
        <dbReference type="EMBL" id="PKZ28732.1"/>
    </source>
</evidence>